<reference evidence="9" key="2">
    <citation type="submission" date="2020-09" db="EMBL/GenBank/DDBJ databases">
        <authorList>
            <person name="Sun Q."/>
            <person name="Kim S."/>
        </authorList>
    </citation>
    <scope>NUCLEOTIDE SEQUENCE</scope>
    <source>
        <strain evidence="9">KCTC 23714</strain>
    </source>
</reference>
<dbReference type="PANTHER" id="PTHR30269:SF37">
    <property type="entry name" value="MEMBRANE TRANSPORTER PROTEIN"/>
    <property type="match status" value="1"/>
</dbReference>
<evidence type="ECO:0000256" key="7">
    <source>
        <dbReference type="ARBA" id="ARBA00023136"/>
    </source>
</evidence>
<feature type="transmembrane region" description="Helical" evidence="8">
    <location>
        <begin position="166"/>
        <end position="189"/>
    </location>
</feature>
<feature type="transmembrane region" description="Helical" evidence="8">
    <location>
        <begin position="201"/>
        <end position="219"/>
    </location>
</feature>
<name>A0A918IR71_9RHOB</name>
<evidence type="ECO:0000256" key="1">
    <source>
        <dbReference type="ARBA" id="ARBA00004651"/>
    </source>
</evidence>
<dbReference type="GO" id="GO:0005886">
    <property type="term" value="C:plasma membrane"/>
    <property type="evidence" value="ECO:0007669"/>
    <property type="project" value="UniProtKB-SubCell"/>
</dbReference>
<dbReference type="Pfam" id="PF01925">
    <property type="entry name" value="TauE"/>
    <property type="match status" value="1"/>
</dbReference>
<dbReference type="InterPro" id="IPR002781">
    <property type="entry name" value="TM_pro_TauE-like"/>
</dbReference>
<evidence type="ECO:0000313" key="10">
    <source>
        <dbReference type="Proteomes" id="UP000628984"/>
    </source>
</evidence>
<accession>A0A918IR71</accession>
<evidence type="ECO:0000256" key="8">
    <source>
        <dbReference type="RuleBase" id="RU363041"/>
    </source>
</evidence>
<keyword evidence="4 8" id="KW-1003">Cell membrane</keyword>
<dbReference type="InterPro" id="IPR052017">
    <property type="entry name" value="TSUP"/>
</dbReference>
<feature type="transmembrane region" description="Helical" evidence="8">
    <location>
        <begin position="225"/>
        <end position="243"/>
    </location>
</feature>
<evidence type="ECO:0000256" key="2">
    <source>
        <dbReference type="ARBA" id="ARBA00009142"/>
    </source>
</evidence>
<comment type="caution">
    <text evidence="9">The sequence shown here is derived from an EMBL/GenBank/DDBJ whole genome shotgun (WGS) entry which is preliminary data.</text>
</comment>
<reference evidence="9" key="1">
    <citation type="journal article" date="2014" name="Int. J. Syst. Evol. Microbiol.">
        <title>Complete genome sequence of Corynebacterium casei LMG S-19264T (=DSM 44701T), isolated from a smear-ripened cheese.</title>
        <authorList>
            <consortium name="US DOE Joint Genome Institute (JGI-PGF)"/>
            <person name="Walter F."/>
            <person name="Albersmeier A."/>
            <person name="Kalinowski J."/>
            <person name="Ruckert C."/>
        </authorList>
    </citation>
    <scope>NUCLEOTIDE SEQUENCE</scope>
    <source>
        <strain evidence="9">KCTC 23714</strain>
    </source>
</reference>
<evidence type="ECO:0000256" key="4">
    <source>
        <dbReference type="ARBA" id="ARBA00022475"/>
    </source>
</evidence>
<feature type="transmembrane region" description="Helical" evidence="8">
    <location>
        <begin position="39"/>
        <end position="60"/>
    </location>
</feature>
<feature type="transmembrane region" description="Helical" evidence="8">
    <location>
        <begin position="72"/>
        <end position="91"/>
    </location>
</feature>
<comment type="similarity">
    <text evidence="2 8">Belongs to the 4-toluene sulfonate uptake permease (TSUP) (TC 2.A.102) family.</text>
</comment>
<evidence type="ECO:0000256" key="6">
    <source>
        <dbReference type="ARBA" id="ARBA00022989"/>
    </source>
</evidence>
<keyword evidence="6 8" id="KW-1133">Transmembrane helix</keyword>
<sequence>MMHDTIFWVLAGLAAVLVGMGKGGVPVVAMLSVPLMSQVMSPVMAAGLLLPIYVVSDMFGLYAYRHAFDKRLLAILVPATTIGVVLGWATAHVVAEWVVSGIVGLIGAIFALNMLRPRRVEPAAKTAEVAPGMFWGALTGFTSFVSHAGAPPYQVYTLPLKLPKEVFAGTSTILFAYVNAIKLIPYWALGQINVENLKLSVLLAIPASVAVFAGVWLVRKLPERLFFQLVTWALLILSVKLVWDALTKV</sequence>
<evidence type="ECO:0000256" key="3">
    <source>
        <dbReference type="ARBA" id="ARBA00022448"/>
    </source>
</evidence>
<protein>
    <recommendedName>
        <fullName evidence="8">Probable membrane transporter protein</fullName>
    </recommendedName>
</protein>
<comment type="subcellular location">
    <subcellularLocation>
        <location evidence="1 8">Cell membrane</location>
        <topology evidence="1 8">Multi-pass membrane protein</topology>
    </subcellularLocation>
</comment>
<keyword evidence="5 8" id="KW-0812">Transmembrane</keyword>
<organism evidence="9 10">
    <name type="scientific">Gemmobacter lanyuensis</name>
    <dbReference type="NCBI Taxonomy" id="1054497"/>
    <lineage>
        <taxon>Bacteria</taxon>
        <taxon>Pseudomonadati</taxon>
        <taxon>Pseudomonadota</taxon>
        <taxon>Alphaproteobacteria</taxon>
        <taxon>Rhodobacterales</taxon>
        <taxon>Paracoccaceae</taxon>
        <taxon>Gemmobacter</taxon>
    </lineage>
</organism>
<keyword evidence="10" id="KW-1185">Reference proteome</keyword>
<dbReference type="EMBL" id="BMYQ01000003">
    <property type="protein sequence ID" value="GGW27502.1"/>
    <property type="molecule type" value="Genomic_DNA"/>
</dbReference>
<evidence type="ECO:0000313" key="9">
    <source>
        <dbReference type="EMBL" id="GGW27502.1"/>
    </source>
</evidence>
<keyword evidence="3" id="KW-0813">Transport</keyword>
<dbReference type="AlphaFoldDB" id="A0A918IR71"/>
<evidence type="ECO:0000256" key="5">
    <source>
        <dbReference type="ARBA" id="ARBA00022692"/>
    </source>
</evidence>
<dbReference type="PANTHER" id="PTHR30269">
    <property type="entry name" value="TRANSMEMBRANE PROTEIN YFCA"/>
    <property type="match status" value="1"/>
</dbReference>
<feature type="transmembrane region" description="Helical" evidence="8">
    <location>
        <begin position="97"/>
        <end position="115"/>
    </location>
</feature>
<keyword evidence="7 8" id="KW-0472">Membrane</keyword>
<gene>
    <name evidence="9" type="ORF">GCM10011452_15000</name>
</gene>
<proteinExistence type="inferred from homology"/>
<dbReference type="Proteomes" id="UP000628984">
    <property type="component" value="Unassembled WGS sequence"/>
</dbReference>